<evidence type="ECO:0000313" key="2">
    <source>
        <dbReference type="Proteomes" id="UP000265520"/>
    </source>
</evidence>
<protein>
    <submittedName>
        <fullName evidence="1">Uncharacterized protein</fullName>
    </submittedName>
</protein>
<reference evidence="1 2" key="1">
    <citation type="journal article" date="2018" name="Front. Plant Sci.">
        <title>Red Clover (Trifolium pratense) and Zigzag Clover (T. medium) - A Picture of Genomic Similarities and Differences.</title>
        <authorList>
            <person name="Dluhosova J."/>
            <person name="Istvanek J."/>
            <person name="Nedelnik J."/>
            <person name="Repkova J."/>
        </authorList>
    </citation>
    <scope>NUCLEOTIDE SEQUENCE [LARGE SCALE GENOMIC DNA]</scope>
    <source>
        <strain evidence="2">cv. 10/8</strain>
        <tissue evidence="1">Leaf</tissue>
    </source>
</reference>
<keyword evidence="2" id="KW-1185">Reference proteome</keyword>
<organism evidence="1 2">
    <name type="scientific">Trifolium medium</name>
    <dbReference type="NCBI Taxonomy" id="97028"/>
    <lineage>
        <taxon>Eukaryota</taxon>
        <taxon>Viridiplantae</taxon>
        <taxon>Streptophyta</taxon>
        <taxon>Embryophyta</taxon>
        <taxon>Tracheophyta</taxon>
        <taxon>Spermatophyta</taxon>
        <taxon>Magnoliopsida</taxon>
        <taxon>eudicotyledons</taxon>
        <taxon>Gunneridae</taxon>
        <taxon>Pentapetalae</taxon>
        <taxon>rosids</taxon>
        <taxon>fabids</taxon>
        <taxon>Fabales</taxon>
        <taxon>Fabaceae</taxon>
        <taxon>Papilionoideae</taxon>
        <taxon>50 kb inversion clade</taxon>
        <taxon>NPAAA clade</taxon>
        <taxon>Hologalegina</taxon>
        <taxon>IRL clade</taxon>
        <taxon>Trifolieae</taxon>
        <taxon>Trifolium</taxon>
    </lineage>
</organism>
<dbReference type="Proteomes" id="UP000265520">
    <property type="component" value="Unassembled WGS sequence"/>
</dbReference>
<dbReference type="EMBL" id="LXQA010799859">
    <property type="protein sequence ID" value="MCI71620.1"/>
    <property type="molecule type" value="Genomic_DNA"/>
</dbReference>
<sequence length="43" mass="5168">MAPVPPFLPQQTQEIIMSEKLKNLDRLDWLKRLKDMLVKQDEM</sequence>
<feature type="non-terminal residue" evidence="1">
    <location>
        <position position="43"/>
    </location>
</feature>
<evidence type="ECO:0000313" key="1">
    <source>
        <dbReference type="EMBL" id="MCI71620.1"/>
    </source>
</evidence>
<accession>A0A392UGN5</accession>
<dbReference type="AlphaFoldDB" id="A0A392UGN5"/>
<name>A0A392UGN5_9FABA</name>
<comment type="caution">
    <text evidence="1">The sequence shown here is derived from an EMBL/GenBank/DDBJ whole genome shotgun (WGS) entry which is preliminary data.</text>
</comment>
<proteinExistence type="predicted"/>